<gene>
    <name evidence="4" type="ORF">AT9943_LOCUS5737</name>
</gene>
<dbReference type="Proteomes" id="UP000516314">
    <property type="component" value="Chromosome 1"/>
</dbReference>
<feature type="repeat" description="PPR" evidence="2">
    <location>
        <begin position="428"/>
        <end position="462"/>
    </location>
</feature>
<dbReference type="EMBL" id="LR881466">
    <property type="protein sequence ID" value="CAD5317458.1"/>
    <property type="molecule type" value="Genomic_DNA"/>
</dbReference>
<dbReference type="NCBIfam" id="TIGR00756">
    <property type="entry name" value="PPR"/>
    <property type="match status" value="3"/>
</dbReference>
<reference evidence="4 5" key="1">
    <citation type="submission" date="2020-09" db="EMBL/GenBank/DDBJ databases">
        <authorList>
            <person name="Ashkenazy H."/>
        </authorList>
    </citation>
    <scope>NUCLEOTIDE SEQUENCE [LARGE SCALE GENOMIC DNA]</scope>
    <source>
        <strain evidence="5">cv. Cdm-0</strain>
    </source>
</reference>
<keyword evidence="1" id="KW-0677">Repeat</keyword>
<dbReference type="AlphaFoldDB" id="A0A7G2E6Q9"/>
<evidence type="ECO:0000313" key="4">
    <source>
        <dbReference type="EMBL" id="CAD5317458.1"/>
    </source>
</evidence>
<dbReference type="PANTHER" id="PTHR35466:SF4">
    <property type="entry name" value="EXPRESSED PROTEIN"/>
    <property type="match status" value="1"/>
</dbReference>
<accession>A0A7G2E6Q9</accession>
<dbReference type="Gene3D" id="1.25.40.10">
    <property type="entry name" value="Tetratricopeptide repeat domain"/>
    <property type="match status" value="2"/>
</dbReference>
<evidence type="ECO:0000256" key="1">
    <source>
        <dbReference type="ARBA" id="ARBA00022737"/>
    </source>
</evidence>
<feature type="compositionally biased region" description="Polar residues" evidence="3">
    <location>
        <begin position="30"/>
        <end position="39"/>
    </location>
</feature>
<dbReference type="PROSITE" id="PS51375">
    <property type="entry name" value="PPR"/>
    <property type="match status" value="3"/>
</dbReference>
<dbReference type="InterPro" id="IPR002885">
    <property type="entry name" value="PPR_rpt"/>
</dbReference>
<dbReference type="PANTHER" id="PTHR35466">
    <property type="entry name" value="SERINE/ARGININE REPETITIVE MATRIX PROTEIN 1"/>
    <property type="match status" value="1"/>
</dbReference>
<sequence length="590" mass="67113">MAIIDVDDSFKRPGTIPFSWEIRPGVPKTRMSQPGNTTPLQPPKKLSPLRFKPLSHSQPLLPPALSPPSSSFISNSKSRPLSPLTPHSFSTTPSKPKLPRTPSSLSGFYSPGPSFRSSPRAFSERWQLHRPNRIRPESEPEPSSDFSVAGFGCFPSPKFRLRKVKSGGSRRKSGSRSENDYYCSDMETMSPWTVSSRRSVSPRWESPKSSFSSLRFSPRFANEAEWEDTMKPSQPLCNRIVDQLITAMIQNRPFDAVLASSTVAKPWTQQLVSDVLRSIPRFFFISPRSIGRQKGFRHRSPLKQRNLSDESQRRRSEVLVLGPGAYMDPKKVSIGLQKALEFFFWIETHFGFDHNEITCRDMACLLAKGNDFKGLWDFLRQVSRRENGKNVVTTASITCLMKCLGEEGFVKEALATFYRMKEYHCKPDVYAYNTIINALCRVGNFKKARFLLDQMQLPGFRVTNEIEGAIEMMRTMKKLGHGVPGSSTYTPLIHALVETRRAAEARDLVVEMVEAGLVPREYTYKLVCDALSSEGLASTLDEELHKRMREGIQQRYSRVMKIKPTMARKEVVRKYFHKIDGNQNFAMEEI</sequence>
<feature type="compositionally biased region" description="Polar residues" evidence="3">
    <location>
        <begin position="85"/>
        <end position="94"/>
    </location>
</feature>
<dbReference type="Pfam" id="PF05097">
    <property type="entry name" value="DUF688"/>
    <property type="match status" value="1"/>
</dbReference>
<evidence type="ECO:0000256" key="2">
    <source>
        <dbReference type="PROSITE-ProRule" id="PRU00708"/>
    </source>
</evidence>
<feature type="compositionally biased region" description="Low complexity" evidence="3">
    <location>
        <begin position="67"/>
        <end position="80"/>
    </location>
</feature>
<dbReference type="InterPro" id="IPR011990">
    <property type="entry name" value="TPR-like_helical_dom_sf"/>
</dbReference>
<dbReference type="Pfam" id="PF01535">
    <property type="entry name" value="PPR"/>
    <property type="match status" value="1"/>
</dbReference>
<evidence type="ECO:0000313" key="5">
    <source>
        <dbReference type="Proteomes" id="UP000516314"/>
    </source>
</evidence>
<feature type="repeat" description="PPR" evidence="2">
    <location>
        <begin position="485"/>
        <end position="519"/>
    </location>
</feature>
<dbReference type="Pfam" id="PF12854">
    <property type="entry name" value="PPR_1"/>
    <property type="match status" value="1"/>
</dbReference>
<protein>
    <submittedName>
        <fullName evidence="4">(thale cress) hypothetical protein</fullName>
    </submittedName>
</protein>
<feature type="region of interest" description="Disordered" evidence="3">
    <location>
        <begin position="130"/>
        <end position="149"/>
    </location>
</feature>
<feature type="region of interest" description="Disordered" evidence="3">
    <location>
        <begin position="13"/>
        <end position="123"/>
    </location>
</feature>
<proteinExistence type="predicted"/>
<feature type="repeat" description="PPR" evidence="2">
    <location>
        <begin position="393"/>
        <end position="427"/>
    </location>
</feature>
<dbReference type="InterPro" id="IPR007789">
    <property type="entry name" value="DUF688"/>
</dbReference>
<evidence type="ECO:0000256" key="3">
    <source>
        <dbReference type="SAM" id="MobiDB-lite"/>
    </source>
</evidence>
<organism evidence="4 5">
    <name type="scientific">Arabidopsis thaliana</name>
    <name type="common">Mouse-ear cress</name>
    <dbReference type="NCBI Taxonomy" id="3702"/>
    <lineage>
        <taxon>Eukaryota</taxon>
        <taxon>Viridiplantae</taxon>
        <taxon>Streptophyta</taxon>
        <taxon>Embryophyta</taxon>
        <taxon>Tracheophyta</taxon>
        <taxon>Spermatophyta</taxon>
        <taxon>Magnoliopsida</taxon>
        <taxon>eudicotyledons</taxon>
        <taxon>Gunneridae</taxon>
        <taxon>Pentapetalae</taxon>
        <taxon>rosids</taxon>
        <taxon>malvids</taxon>
        <taxon>Brassicales</taxon>
        <taxon>Brassicaceae</taxon>
        <taxon>Camelineae</taxon>
        <taxon>Arabidopsis</taxon>
    </lineage>
</organism>
<name>A0A7G2E6Q9_ARATH</name>